<keyword evidence="2 4" id="KW-0067">ATP-binding</keyword>
<dbReference type="FunFam" id="3.40.50.300:FF:002865">
    <property type="entry name" value="DNA-binding protein MutS2"/>
    <property type="match status" value="1"/>
</dbReference>
<dbReference type="PANTHER" id="PTHR11361:SF125">
    <property type="entry name" value="DNA-BINDING PROTEIN MUTS2"/>
    <property type="match status" value="1"/>
</dbReference>
<feature type="binding site" evidence="4">
    <location>
        <begin position="393"/>
        <end position="400"/>
    </location>
    <ligand>
        <name>ATP</name>
        <dbReference type="ChEBI" id="CHEBI:30616"/>
    </ligand>
</feature>
<dbReference type="GO" id="GO:0030983">
    <property type="term" value="F:mismatched DNA binding"/>
    <property type="evidence" value="ECO:0007669"/>
    <property type="project" value="InterPro"/>
</dbReference>
<dbReference type="PIRSF" id="PIRSF029254">
    <property type="entry name" value="MutS_C_archaeal"/>
    <property type="match status" value="1"/>
</dbReference>
<dbReference type="KEGG" id="teu:TEU_07890"/>
<dbReference type="SMART" id="SM00534">
    <property type="entry name" value="MUTSac"/>
    <property type="match status" value="1"/>
</dbReference>
<evidence type="ECO:0000259" key="5">
    <source>
        <dbReference type="SMART" id="SM00534"/>
    </source>
</evidence>
<dbReference type="RefSeq" id="WP_050003232.1">
    <property type="nucleotide sequence ID" value="NZ_CP008887.1"/>
</dbReference>
<comment type="function">
    <text evidence="4">Has ATPase and non-specific DNA-binding activities.</text>
</comment>
<comment type="similarity">
    <text evidence="4">Belongs to the DNA mismatch repair MutS family. Archaeal Muts2 subfamily.</text>
</comment>
<dbReference type="HOGENOM" id="CLU_026764_0_0_2"/>
<dbReference type="OrthoDB" id="15514at2157"/>
<dbReference type="GO" id="GO:0005524">
    <property type="term" value="F:ATP binding"/>
    <property type="evidence" value="ECO:0007669"/>
    <property type="project" value="UniProtKB-UniRule"/>
</dbReference>
<dbReference type="InterPro" id="IPR045076">
    <property type="entry name" value="MutS"/>
</dbReference>
<evidence type="ECO:0000313" key="7">
    <source>
        <dbReference type="Proteomes" id="UP000029980"/>
    </source>
</evidence>
<dbReference type="Gene3D" id="3.40.50.300">
    <property type="entry name" value="P-loop containing nucleotide triphosphate hydrolases"/>
    <property type="match status" value="1"/>
</dbReference>
<keyword evidence="3 4" id="KW-0238">DNA-binding</keyword>
<accession>A0A097QUV4</accession>
<dbReference type="PANTHER" id="PTHR11361">
    <property type="entry name" value="DNA MISMATCH REPAIR PROTEIN MUTS FAMILY MEMBER"/>
    <property type="match status" value="1"/>
</dbReference>
<sequence>MKPKLNPEAKAIYRAITAEIKKRLSLPGSEAHLERFSLTNDPGEIRERQEYLRTNLPKVRPEMRGLISKVRPIRFQKEFLSDRVLLIDESEVERAESLGLCHVTTDPTEAQEYPIVLSTLGYGVDVELKPQDIAPELYLLPLWKNRGTLEALARIGEMTGERSVAPDILDALEKFGEVMERESVLESLDELIAEKEHELNEKIGERLENFSLTLSGKELLNFLTQLREGNYDAIFRHFSGIEEEILELINRAEHELSERLGTAVEVFSREELYPVRVAPESIEGLRRLLERELALERYLAARETLEKIGPLIPKLRYEIERVHELDFLLAVREFTEGFSFPGVWEGGIAFLQGRHLFIENPQPVSYVVGKKPEELNVPGADAVRDEGIVILTGANSGGKTSLLELITQIEILFHMGFPVPAQKAWIEPLDELFFFRRKKSVYGAGAFETALRSFVRALRGKGKKLILIDEFEAITEPGAAVKIIGELLKVARERGFLVVIVSHLGEDLKKELPFARVDGIEAKGLDENLNLIVDRQPIFGKLGRSTPELIVERLARTSRGKDREIYERILVSFGRGV</sequence>
<keyword evidence="1 4" id="KW-0547">Nucleotide-binding</keyword>
<evidence type="ECO:0000256" key="1">
    <source>
        <dbReference type="ARBA" id="ARBA00022741"/>
    </source>
</evidence>
<evidence type="ECO:0000256" key="4">
    <source>
        <dbReference type="HAMAP-Rule" id="MF_00971"/>
    </source>
</evidence>
<dbReference type="InterPro" id="IPR027417">
    <property type="entry name" value="P-loop_NTPase"/>
</dbReference>
<gene>
    <name evidence="4" type="primary">mutS2</name>
    <name evidence="6" type="ORF">TEU_07890</name>
</gene>
<feature type="domain" description="DNA mismatch repair proteins mutS family" evidence="5">
    <location>
        <begin position="386"/>
        <end position="574"/>
    </location>
</feature>
<evidence type="ECO:0000256" key="2">
    <source>
        <dbReference type="ARBA" id="ARBA00022840"/>
    </source>
</evidence>
<comment type="cofactor">
    <cofactor evidence="4">
        <name>a divalent metal cation</name>
        <dbReference type="ChEBI" id="CHEBI:60240"/>
    </cofactor>
</comment>
<protein>
    <recommendedName>
        <fullName evidence="4">DNA-binding protein MutS2</fullName>
    </recommendedName>
</protein>
<dbReference type="STRING" id="1505907.TEU_07890"/>
<organism evidence="6 7">
    <name type="scientific">Thermococcus eurythermalis</name>
    <dbReference type="NCBI Taxonomy" id="1505907"/>
    <lineage>
        <taxon>Archaea</taxon>
        <taxon>Methanobacteriati</taxon>
        <taxon>Methanobacteriota</taxon>
        <taxon>Thermococci</taxon>
        <taxon>Thermococcales</taxon>
        <taxon>Thermococcaceae</taxon>
        <taxon>Thermococcus</taxon>
    </lineage>
</organism>
<dbReference type="Proteomes" id="UP000029980">
    <property type="component" value="Chromosome"/>
</dbReference>
<dbReference type="InterPro" id="IPR000432">
    <property type="entry name" value="DNA_mismatch_repair_MutS_C"/>
</dbReference>
<dbReference type="AlphaFoldDB" id="A0A097QUV4"/>
<keyword evidence="7" id="KW-1185">Reference proteome</keyword>
<evidence type="ECO:0000256" key="3">
    <source>
        <dbReference type="ARBA" id="ARBA00023125"/>
    </source>
</evidence>
<reference evidence="6 7" key="1">
    <citation type="journal article" date="2015" name="Int. J. Syst. Evol. Microbiol.">
        <title>Thermococcus eurythermalis sp. nov., a conditional piezophilic hyperthermophilic archaeon with a wide temperature range isolated from an oil-immersed chimney in the Guaymas Basin.</title>
        <authorList>
            <person name="Zhao W."/>
            <person name="Zeng X."/>
            <person name="Xiao X."/>
        </authorList>
    </citation>
    <scope>NUCLEOTIDE SEQUENCE [LARGE SCALE GENOMIC DNA]</scope>
    <source>
        <strain evidence="6 7">A501</strain>
    </source>
</reference>
<name>A0A097QUV4_9EURY</name>
<keyword evidence="4" id="KW-0378">Hydrolase</keyword>
<dbReference type="EMBL" id="CP008887">
    <property type="protein sequence ID" value="AIU70260.1"/>
    <property type="molecule type" value="Genomic_DNA"/>
</dbReference>
<dbReference type="GeneID" id="25153355"/>
<dbReference type="HAMAP" id="MF_00971">
    <property type="entry name" value="MutS2_archaea"/>
    <property type="match status" value="1"/>
</dbReference>
<evidence type="ECO:0000313" key="6">
    <source>
        <dbReference type="EMBL" id="AIU70260.1"/>
    </source>
</evidence>
<dbReference type="InterPro" id="IPR012401">
    <property type="entry name" value="DNA-bd_MutS2_arc"/>
</dbReference>
<dbReference type="GO" id="GO:0140664">
    <property type="term" value="F:ATP-dependent DNA damage sensor activity"/>
    <property type="evidence" value="ECO:0007669"/>
    <property type="project" value="InterPro"/>
</dbReference>
<dbReference type="SUPFAM" id="SSF52540">
    <property type="entry name" value="P-loop containing nucleoside triphosphate hydrolases"/>
    <property type="match status" value="1"/>
</dbReference>
<proteinExistence type="inferred from homology"/>
<dbReference type="GO" id="GO:0016787">
    <property type="term" value="F:hydrolase activity"/>
    <property type="evidence" value="ECO:0007669"/>
    <property type="project" value="UniProtKB-KW"/>
</dbReference>
<dbReference type="GO" id="GO:0006298">
    <property type="term" value="P:mismatch repair"/>
    <property type="evidence" value="ECO:0007669"/>
    <property type="project" value="InterPro"/>
</dbReference>